<dbReference type="AlphaFoldDB" id="A0A7J8Z6U8"/>
<keyword evidence="2" id="KW-1185">Reference proteome</keyword>
<name>A0A7J8Z6U8_9ROSI</name>
<accession>A0A7J8Z6U8</accession>
<organism evidence="1 2">
    <name type="scientific">Gossypium laxum</name>
    <dbReference type="NCBI Taxonomy" id="34288"/>
    <lineage>
        <taxon>Eukaryota</taxon>
        <taxon>Viridiplantae</taxon>
        <taxon>Streptophyta</taxon>
        <taxon>Embryophyta</taxon>
        <taxon>Tracheophyta</taxon>
        <taxon>Spermatophyta</taxon>
        <taxon>Magnoliopsida</taxon>
        <taxon>eudicotyledons</taxon>
        <taxon>Gunneridae</taxon>
        <taxon>Pentapetalae</taxon>
        <taxon>rosids</taxon>
        <taxon>malvids</taxon>
        <taxon>Malvales</taxon>
        <taxon>Malvaceae</taxon>
        <taxon>Malvoideae</taxon>
        <taxon>Gossypium</taxon>
    </lineage>
</organism>
<evidence type="ECO:0000313" key="2">
    <source>
        <dbReference type="Proteomes" id="UP000593574"/>
    </source>
</evidence>
<dbReference type="EMBL" id="JABEZV010000003">
    <property type="protein sequence ID" value="MBA0707596.1"/>
    <property type="molecule type" value="Genomic_DNA"/>
</dbReference>
<proteinExistence type="predicted"/>
<gene>
    <name evidence="1" type="ORF">Golax_019627</name>
</gene>
<sequence>MNLDEAKRFKKFESNSNVPKSKSKGIVIKEEVEKDKMKGDHKNFIIFAANTIGEEYFDVDFNGGTDKDFLKTLK</sequence>
<evidence type="ECO:0000313" key="1">
    <source>
        <dbReference type="EMBL" id="MBA0707596.1"/>
    </source>
</evidence>
<reference evidence="1 2" key="1">
    <citation type="journal article" date="2019" name="Genome Biol. Evol.">
        <title>Insights into the evolution of the New World diploid cottons (Gossypium, subgenus Houzingenia) based on genome sequencing.</title>
        <authorList>
            <person name="Grover C.E."/>
            <person name="Arick M.A. 2nd"/>
            <person name="Thrash A."/>
            <person name="Conover J.L."/>
            <person name="Sanders W.S."/>
            <person name="Peterson D.G."/>
            <person name="Frelichowski J.E."/>
            <person name="Scheffler J.A."/>
            <person name="Scheffler B.E."/>
            <person name="Wendel J.F."/>
        </authorList>
    </citation>
    <scope>NUCLEOTIDE SEQUENCE [LARGE SCALE GENOMIC DNA]</scope>
    <source>
        <strain evidence="1">4</strain>
        <tissue evidence="1">Leaf</tissue>
    </source>
</reference>
<dbReference type="Proteomes" id="UP000593574">
    <property type="component" value="Unassembled WGS sequence"/>
</dbReference>
<comment type="caution">
    <text evidence="1">The sequence shown here is derived from an EMBL/GenBank/DDBJ whole genome shotgun (WGS) entry which is preliminary data.</text>
</comment>
<protein>
    <submittedName>
        <fullName evidence="1">Uncharacterized protein</fullName>
    </submittedName>
</protein>
<feature type="non-terminal residue" evidence="1">
    <location>
        <position position="74"/>
    </location>
</feature>